<gene>
    <name evidence="1" type="ORF">Pfra01_001115700</name>
</gene>
<sequence length="122" mass="13664">MKVLHLLSFGSATETSPLATATPMTTTTDDAIADADSAMVKTIKKYQNVLPKRNMEESSEDTQSELQRLKSNHSELLLHQDTLKKQLAFKNEQLRQFRAAVDQSTKFLAQPPQVESDVKMAE</sequence>
<proteinExistence type="predicted"/>
<reference evidence="1" key="1">
    <citation type="submission" date="2023-04" db="EMBL/GenBank/DDBJ databases">
        <title>Phytophthora fragariaefolia NBRC 109709.</title>
        <authorList>
            <person name="Ichikawa N."/>
            <person name="Sato H."/>
            <person name="Tonouchi N."/>
        </authorList>
    </citation>
    <scope>NUCLEOTIDE SEQUENCE</scope>
    <source>
        <strain evidence="1">NBRC 109709</strain>
    </source>
</reference>
<evidence type="ECO:0000313" key="1">
    <source>
        <dbReference type="EMBL" id="GMF38539.1"/>
    </source>
</evidence>
<evidence type="ECO:0000313" key="2">
    <source>
        <dbReference type="Proteomes" id="UP001165121"/>
    </source>
</evidence>
<name>A0A9W6XHB9_9STRA</name>
<accession>A0A9W6XHB9</accession>
<protein>
    <submittedName>
        <fullName evidence="1">Unnamed protein product</fullName>
    </submittedName>
</protein>
<dbReference type="AlphaFoldDB" id="A0A9W6XHB9"/>
<dbReference type="EMBL" id="BSXT01001093">
    <property type="protein sequence ID" value="GMF38539.1"/>
    <property type="molecule type" value="Genomic_DNA"/>
</dbReference>
<keyword evidence="2" id="KW-1185">Reference proteome</keyword>
<comment type="caution">
    <text evidence="1">The sequence shown here is derived from an EMBL/GenBank/DDBJ whole genome shotgun (WGS) entry which is preliminary data.</text>
</comment>
<dbReference type="Proteomes" id="UP001165121">
    <property type="component" value="Unassembled WGS sequence"/>
</dbReference>
<dbReference type="OrthoDB" id="103393at2759"/>
<organism evidence="1 2">
    <name type="scientific">Phytophthora fragariaefolia</name>
    <dbReference type="NCBI Taxonomy" id="1490495"/>
    <lineage>
        <taxon>Eukaryota</taxon>
        <taxon>Sar</taxon>
        <taxon>Stramenopiles</taxon>
        <taxon>Oomycota</taxon>
        <taxon>Peronosporomycetes</taxon>
        <taxon>Peronosporales</taxon>
        <taxon>Peronosporaceae</taxon>
        <taxon>Phytophthora</taxon>
    </lineage>
</organism>